<dbReference type="EMBL" id="JADIND010000008">
    <property type="protein sequence ID" value="MBO8429823.1"/>
    <property type="molecule type" value="Genomic_DNA"/>
</dbReference>
<reference evidence="3" key="2">
    <citation type="journal article" date="2021" name="PeerJ">
        <title>Extensive microbial diversity within the chicken gut microbiome revealed by metagenomics and culture.</title>
        <authorList>
            <person name="Gilroy R."/>
            <person name="Ravi A."/>
            <person name="Getino M."/>
            <person name="Pursley I."/>
            <person name="Horton D.L."/>
            <person name="Alikhan N.F."/>
            <person name="Baker D."/>
            <person name="Gharbi K."/>
            <person name="Hall N."/>
            <person name="Watson M."/>
            <person name="Adriaenssens E.M."/>
            <person name="Foster-Nyarko E."/>
            <person name="Jarju S."/>
            <person name="Secka A."/>
            <person name="Antonio M."/>
            <person name="Oren A."/>
            <person name="Chaudhuri R.R."/>
            <person name="La Ragione R."/>
            <person name="Hildebrand F."/>
            <person name="Pallen M.J."/>
        </authorList>
    </citation>
    <scope>NUCLEOTIDE SEQUENCE</scope>
    <source>
        <strain evidence="3">10192</strain>
    </source>
</reference>
<feature type="region of interest" description="Disordered" evidence="1">
    <location>
        <begin position="125"/>
        <end position="146"/>
    </location>
</feature>
<name>A0A9D9DNB6_9BACT</name>
<accession>A0A9D9DNB6</accession>
<feature type="transmembrane region" description="Helical" evidence="2">
    <location>
        <begin position="12"/>
        <end position="33"/>
    </location>
</feature>
<organism evidence="3 4">
    <name type="scientific">Candidatus Scatousia excrementipullorum</name>
    <dbReference type="NCBI Taxonomy" id="2840936"/>
    <lineage>
        <taxon>Bacteria</taxon>
        <taxon>Candidatus Scatousia</taxon>
    </lineage>
</organism>
<evidence type="ECO:0000256" key="2">
    <source>
        <dbReference type="SAM" id="Phobius"/>
    </source>
</evidence>
<gene>
    <name evidence="3" type="ORF">IAC76_00410</name>
</gene>
<dbReference type="AlphaFoldDB" id="A0A9D9DNB6"/>
<protein>
    <submittedName>
        <fullName evidence="3">Uncharacterized protein</fullName>
    </submittedName>
</protein>
<keyword evidence="2" id="KW-0472">Membrane</keyword>
<keyword evidence="2" id="KW-1133">Transmembrane helix</keyword>
<keyword evidence="2" id="KW-0812">Transmembrane</keyword>
<sequence>MRKGTKIIQIAGFRGIMMVLFIGTCLAAGFIIFPAKVAMYLWNNIAASYFAIPVINIWQGLLLWAGVALGCYIANGGNLLISCHEPAQLNEDEMRVLMERIRLQAQARRLNSMLMKVDSFKEITKQNESENTETKQVSEDINEKKS</sequence>
<evidence type="ECO:0000313" key="3">
    <source>
        <dbReference type="EMBL" id="MBO8429823.1"/>
    </source>
</evidence>
<evidence type="ECO:0000313" key="4">
    <source>
        <dbReference type="Proteomes" id="UP000823632"/>
    </source>
</evidence>
<dbReference type="Proteomes" id="UP000823632">
    <property type="component" value="Unassembled WGS sequence"/>
</dbReference>
<comment type="caution">
    <text evidence="3">The sequence shown here is derived from an EMBL/GenBank/DDBJ whole genome shotgun (WGS) entry which is preliminary data.</text>
</comment>
<proteinExistence type="predicted"/>
<evidence type="ECO:0000256" key="1">
    <source>
        <dbReference type="SAM" id="MobiDB-lite"/>
    </source>
</evidence>
<feature type="transmembrane region" description="Helical" evidence="2">
    <location>
        <begin position="45"/>
        <end position="74"/>
    </location>
</feature>
<reference evidence="3" key="1">
    <citation type="submission" date="2020-10" db="EMBL/GenBank/DDBJ databases">
        <authorList>
            <person name="Gilroy R."/>
        </authorList>
    </citation>
    <scope>NUCLEOTIDE SEQUENCE</scope>
    <source>
        <strain evidence="3">10192</strain>
    </source>
</reference>